<proteinExistence type="predicted"/>
<dbReference type="EMBL" id="CAJNOT010001269">
    <property type="protein sequence ID" value="CAF1173811.1"/>
    <property type="molecule type" value="Genomic_DNA"/>
</dbReference>
<name>A0A814UC53_9BILA</name>
<gene>
    <name evidence="2" type="ORF">JBS370_LOCUS31606</name>
    <name evidence="1" type="ORF">ZHD862_LOCUS21366</name>
</gene>
<dbReference type="AlphaFoldDB" id="A0A814UC53"/>
<evidence type="ECO:0000313" key="3">
    <source>
        <dbReference type="Proteomes" id="UP000663864"/>
    </source>
</evidence>
<evidence type="ECO:0000313" key="2">
    <source>
        <dbReference type="EMBL" id="CAF4098185.1"/>
    </source>
</evidence>
<organism evidence="1 3">
    <name type="scientific">Rotaria sordida</name>
    <dbReference type="NCBI Taxonomy" id="392033"/>
    <lineage>
        <taxon>Eukaryota</taxon>
        <taxon>Metazoa</taxon>
        <taxon>Spiralia</taxon>
        <taxon>Gnathifera</taxon>
        <taxon>Rotifera</taxon>
        <taxon>Eurotatoria</taxon>
        <taxon>Bdelloidea</taxon>
        <taxon>Philodinida</taxon>
        <taxon>Philodinidae</taxon>
        <taxon>Rotaria</taxon>
    </lineage>
</organism>
<protein>
    <submittedName>
        <fullName evidence="1">Uncharacterized protein</fullName>
    </submittedName>
</protein>
<sequence length="336" mass="39864">MDIFKRSQFKFRSLPRCLTSAIRSISFERLDNRHYFSNTPSLPRRRNGISADSYNEIRKLILHAPLPTMILQRLPTKEFLLNNIDLPLAASSYYILTLINECSTLILFNKDYELYRIDLNDILVLIHDICWSSKLNMFLMAGYSLYTFNPRSYILSTIEKIELVRGEWIVSITSNYNSIYLLYSSRSARIECRSLFLPHILEKQWLEKDFLQYKDFLAQCIRINEWNILGMTIKQKNGEWRIDLFNSINLKRIYRSCSLDKNIPGMRNCLLMSYNRLWIVINNCSISEQVILLDENARIKTKTHIDKTYGCFNLCLIGNEWIVMNLKDRLRLYKIQ</sequence>
<comment type="caution">
    <text evidence="1">The sequence shown here is derived from an EMBL/GenBank/DDBJ whole genome shotgun (WGS) entry which is preliminary data.</text>
</comment>
<dbReference type="EMBL" id="CAJOBD010007894">
    <property type="protein sequence ID" value="CAF4098185.1"/>
    <property type="molecule type" value="Genomic_DNA"/>
</dbReference>
<accession>A0A814UC53</accession>
<dbReference type="Proteomes" id="UP000663864">
    <property type="component" value="Unassembled WGS sequence"/>
</dbReference>
<dbReference type="Proteomes" id="UP000663836">
    <property type="component" value="Unassembled WGS sequence"/>
</dbReference>
<evidence type="ECO:0000313" key="1">
    <source>
        <dbReference type="EMBL" id="CAF1173811.1"/>
    </source>
</evidence>
<reference evidence="1" key="1">
    <citation type="submission" date="2021-02" db="EMBL/GenBank/DDBJ databases">
        <authorList>
            <person name="Nowell W R."/>
        </authorList>
    </citation>
    <scope>NUCLEOTIDE SEQUENCE</scope>
</reference>